<dbReference type="AlphaFoldDB" id="E4XF20"/>
<dbReference type="InterPro" id="IPR015915">
    <property type="entry name" value="Kelch-typ_b-propeller"/>
</dbReference>
<evidence type="ECO:0000313" key="1">
    <source>
        <dbReference type="EMBL" id="CBY24204.1"/>
    </source>
</evidence>
<sequence length="150" mass="16320">MHITKQPADFWHKGPEPEVNRGIKGASAVVLDIDIYLLGGFDQLTKEIKTEIMLLEHNHVPIKSKWIVVGHLNFPRYGLSALPVARTKFAVIGGGSNSTELPFISVFDASNPRAISNSKTSIRVKSSASAACPTRFYAAAARIPSHKSNP</sequence>
<evidence type="ECO:0000313" key="2">
    <source>
        <dbReference type="Proteomes" id="UP000001307"/>
    </source>
</evidence>
<name>E4XF20_OIKDI</name>
<reference evidence="1" key="1">
    <citation type="journal article" date="2010" name="Science">
        <title>Plasticity of animal genome architecture unmasked by rapid evolution of a pelagic tunicate.</title>
        <authorList>
            <person name="Denoeud F."/>
            <person name="Henriet S."/>
            <person name="Mungpakdee S."/>
            <person name="Aury J.M."/>
            <person name="Da Silva C."/>
            <person name="Brinkmann H."/>
            <person name="Mikhaleva J."/>
            <person name="Olsen L.C."/>
            <person name="Jubin C."/>
            <person name="Canestro C."/>
            <person name="Bouquet J.M."/>
            <person name="Danks G."/>
            <person name="Poulain J."/>
            <person name="Campsteijn C."/>
            <person name="Adamski M."/>
            <person name="Cross I."/>
            <person name="Yadetie F."/>
            <person name="Muffato M."/>
            <person name="Louis A."/>
            <person name="Butcher S."/>
            <person name="Tsagkogeorga G."/>
            <person name="Konrad A."/>
            <person name="Singh S."/>
            <person name="Jensen M.F."/>
            <person name="Cong E.H."/>
            <person name="Eikeseth-Otteraa H."/>
            <person name="Noel B."/>
            <person name="Anthouard V."/>
            <person name="Porcel B.M."/>
            <person name="Kachouri-Lafond R."/>
            <person name="Nishino A."/>
            <person name="Ugolini M."/>
            <person name="Chourrout P."/>
            <person name="Nishida H."/>
            <person name="Aasland R."/>
            <person name="Huzurbazar S."/>
            <person name="Westhof E."/>
            <person name="Delsuc F."/>
            <person name="Lehrach H."/>
            <person name="Reinhardt R."/>
            <person name="Weissenbach J."/>
            <person name="Roy S.W."/>
            <person name="Artiguenave F."/>
            <person name="Postlethwait J.H."/>
            <person name="Manak J.R."/>
            <person name="Thompson E.M."/>
            <person name="Jaillon O."/>
            <person name="Du Pasquier L."/>
            <person name="Boudinot P."/>
            <person name="Liberles D.A."/>
            <person name="Volff J.N."/>
            <person name="Philippe H."/>
            <person name="Lenhard B."/>
            <person name="Roest Crollius H."/>
            <person name="Wincker P."/>
            <person name="Chourrout D."/>
        </authorList>
    </citation>
    <scope>NUCLEOTIDE SEQUENCE [LARGE SCALE GENOMIC DNA]</scope>
</reference>
<proteinExistence type="predicted"/>
<organism evidence="1">
    <name type="scientific">Oikopleura dioica</name>
    <name type="common">Tunicate</name>
    <dbReference type="NCBI Taxonomy" id="34765"/>
    <lineage>
        <taxon>Eukaryota</taxon>
        <taxon>Metazoa</taxon>
        <taxon>Chordata</taxon>
        <taxon>Tunicata</taxon>
        <taxon>Appendicularia</taxon>
        <taxon>Copelata</taxon>
        <taxon>Oikopleuridae</taxon>
        <taxon>Oikopleura</taxon>
    </lineage>
</organism>
<dbReference type="OrthoDB" id="10483174at2759"/>
<dbReference type="EMBL" id="FN653044">
    <property type="protein sequence ID" value="CBY24204.1"/>
    <property type="molecule type" value="Genomic_DNA"/>
</dbReference>
<dbReference type="InParanoid" id="E4XF20"/>
<dbReference type="Proteomes" id="UP000001307">
    <property type="component" value="Unassembled WGS sequence"/>
</dbReference>
<accession>E4XF20</accession>
<protein>
    <submittedName>
        <fullName evidence="1">Uncharacterized protein</fullName>
    </submittedName>
</protein>
<dbReference type="SUPFAM" id="SSF117281">
    <property type="entry name" value="Kelch motif"/>
    <property type="match status" value="1"/>
</dbReference>
<keyword evidence="2" id="KW-1185">Reference proteome</keyword>
<dbReference type="Gene3D" id="2.120.10.80">
    <property type="entry name" value="Kelch-type beta propeller"/>
    <property type="match status" value="1"/>
</dbReference>
<gene>
    <name evidence="1" type="ORF">GSOID_T00009553001</name>
</gene>